<evidence type="ECO:0000313" key="2">
    <source>
        <dbReference type="EMBL" id="KAJ8934366.1"/>
    </source>
</evidence>
<proteinExistence type="predicted"/>
<sequence length="85" mass="9869">MIKKSSKGSPAPALLADSLNATSLKLEWNFPEARRAGLSCHVQWKYEELSASWQYCRNITWNQQNNIFLVENLQPYTKYRVSFNS</sequence>
<reference evidence="2" key="1">
    <citation type="journal article" date="2023" name="Insect Mol. Biol.">
        <title>Genome sequencing provides insights into the evolution of gene families encoding plant cell wall-degrading enzymes in longhorned beetles.</title>
        <authorList>
            <person name="Shin N.R."/>
            <person name="Okamura Y."/>
            <person name="Kirsch R."/>
            <person name="Pauchet Y."/>
        </authorList>
    </citation>
    <scope>NUCLEOTIDE SEQUENCE</scope>
    <source>
        <strain evidence="2">RBIC_L_NR</strain>
    </source>
</reference>
<dbReference type="Proteomes" id="UP001162156">
    <property type="component" value="Unassembled WGS sequence"/>
</dbReference>
<comment type="caution">
    <text evidence="2">The sequence shown here is derived from an EMBL/GenBank/DDBJ whole genome shotgun (WGS) entry which is preliminary data.</text>
</comment>
<protein>
    <recommendedName>
        <fullName evidence="1">Fibronectin type-III domain-containing protein</fullName>
    </recommendedName>
</protein>
<evidence type="ECO:0000313" key="3">
    <source>
        <dbReference type="Proteomes" id="UP001162156"/>
    </source>
</evidence>
<accession>A0AAV8X6I9</accession>
<dbReference type="CDD" id="cd00063">
    <property type="entry name" value="FN3"/>
    <property type="match status" value="1"/>
</dbReference>
<evidence type="ECO:0000259" key="1">
    <source>
        <dbReference type="PROSITE" id="PS50853"/>
    </source>
</evidence>
<dbReference type="PROSITE" id="PS50853">
    <property type="entry name" value="FN3"/>
    <property type="match status" value="1"/>
</dbReference>
<feature type="domain" description="Fibronectin type-III" evidence="1">
    <location>
        <begin position="9"/>
        <end position="85"/>
    </location>
</feature>
<dbReference type="InterPro" id="IPR036116">
    <property type="entry name" value="FN3_sf"/>
</dbReference>
<keyword evidence="3" id="KW-1185">Reference proteome</keyword>
<dbReference type="InterPro" id="IPR013783">
    <property type="entry name" value="Ig-like_fold"/>
</dbReference>
<gene>
    <name evidence="2" type="ORF">NQ314_013407</name>
</gene>
<dbReference type="Gene3D" id="2.60.40.10">
    <property type="entry name" value="Immunoglobulins"/>
    <property type="match status" value="1"/>
</dbReference>
<dbReference type="SUPFAM" id="SSF49265">
    <property type="entry name" value="Fibronectin type III"/>
    <property type="match status" value="1"/>
</dbReference>
<organism evidence="2 3">
    <name type="scientific">Rhamnusium bicolor</name>
    <dbReference type="NCBI Taxonomy" id="1586634"/>
    <lineage>
        <taxon>Eukaryota</taxon>
        <taxon>Metazoa</taxon>
        <taxon>Ecdysozoa</taxon>
        <taxon>Arthropoda</taxon>
        <taxon>Hexapoda</taxon>
        <taxon>Insecta</taxon>
        <taxon>Pterygota</taxon>
        <taxon>Neoptera</taxon>
        <taxon>Endopterygota</taxon>
        <taxon>Coleoptera</taxon>
        <taxon>Polyphaga</taxon>
        <taxon>Cucujiformia</taxon>
        <taxon>Chrysomeloidea</taxon>
        <taxon>Cerambycidae</taxon>
        <taxon>Lepturinae</taxon>
        <taxon>Rhagiini</taxon>
        <taxon>Rhamnusium</taxon>
    </lineage>
</organism>
<dbReference type="InterPro" id="IPR003961">
    <property type="entry name" value="FN3_dom"/>
</dbReference>
<dbReference type="AlphaFoldDB" id="A0AAV8X6I9"/>
<dbReference type="EMBL" id="JANEYF010003732">
    <property type="protein sequence ID" value="KAJ8934366.1"/>
    <property type="molecule type" value="Genomic_DNA"/>
</dbReference>
<name>A0AAV8X6I9_9CUCU</name>